<dbReference type="PANTHER" id="PTHR46462:SF3">
    <property type="entry name" value="UPSET, ISOFORM A"/>
    <property type="match status" value="1"/>
</dbReference>
<keyword evidence="3" id="KW-1185">Reference proteome</keyword>
<accession>A0ABM1EBB6</accession>
<dbReference type="Gene3D" id="2.170.270.10">
    <property type="entry name" value="SET domain"/>
    <property type="match status" value="1"/>
</dbReference>
<dbReference type="InterPro" id="IPR046341">
    <property type="entry name" value="SET_dom_sf"/>
</dbReference>
<proteinExistence type="predicted"/>
<dbReference type="SUPFAM" id="SSF82199">
    <property type="entry name" value="SET domain"/>
    <property type="match status" value="1"/>
</dbReference>
<evidence type="ECO:0000256" key="1">
    <source>
        <dbReference type="ARBA" id="ARBA00022853"/>
    </source>
</evidence>
<sequence>MRALCASERGYVRPPRAPPNAEIEHIIESGALHICIYSTKPIASGKEVTIPFDYKFRECEYEVDCGCATPAACPVARFNRRFQPRPSAAAAAVTPAKVAASEDDDRKRAPATRRRRKSGKTVARRRLSEGADYEWRDWEGEAQGGGGGGSAKETRSRVKANRRSAALSPVLRKASEVVPEVSRICPRNSDSERAVPKMRSGRGNVITLSVRKGSIHTHAKV</sequence>
<feature type="compositionally biased region" description="Low complexity" evidence="2">
    <location>
        <begin position="86"/>
        <end position="99"/>
    </location>
</feature>
<keyword evidence="1" id="KW-0156">Chromatin regulator</keyword>
<reference evidence="4" key="1">
    <citation type="submission" date="2025-08" db="UniProtKB">
        <authorList>
            <consortium name="RefSeq"/>
        </authorList>
    </citation>
    <scope>IDENTIFICATION</scope>
</reference>
<organism evidence="3 4">
    <name type="scientific">Priapulus caudatus</name>
    <name type="common">Priapulid worm</name>
    <dbReference type="NCBI Taxonomy" id="37621"/>
    <lineage>
        <taxon>Eukaryota</taxon>
        <taxon>Metazoa</taxon>
        <taxon>Ecdysozoa</taxon>
        <taxon>Scalidophora</taxon>
        <taxon>Priapulida</taxon>
        <taxon>Priapulimorpha</taxon>
        <taxon>Priapulimorphida</taxon>
        <taxon>Priapulidae</taxon>
        <taxon>Priapulus</taxon>
    </lineage>
</organism>
<dbReference type="PANTHER" id="PTHR46462">
    <property type="entry name" value="UPSET, ISOFORM A"/>
    <property type="match status" value="1"/>
</dbReference>
<dbReference type="GeneID" id="106810595"/>
<protein>
    <submittedName>
        <fullName evidence="4">Histone-lysine N-methyltransferase 2E-like</fullName>
    </submittedName>
</protein>
<gene>
    <name evidence="4" type="primary">LOC106810595</name>
</gene>
<dbReference type="Proteomes" id="UP000695022">
    <property type="component" value="Unplaced"/>
</dbReference>
<feature type="region of interest" description="Disordered" evidence="2">
    <location>
        <begin position="138"/>
        <end position="164"/>
    </location>
</feature>
<name>A0ABM1EBB6_PRICU</name>
<dbReference type="RefSeq" id="XP_014669487.1">
    <property type="nucleotide sequence ID" value="XM_014814001.1"/>
</dbReference>
<evidence type="ECO:0000313" key="3">
    <source>
        <dbReference type="Proteomes" id="UP000695022"/>
    </source>
</evidence>
<evidence type="ECO:0000256" key="2">
    <source>
        <dbReference type="SAM" id="MobiDB-lite"/>
    </source>
</evidence>
<evidence type="ECO:0000313" key="4">
    <source>
        <dbReference type="RefSeq" id="XP_014669487.1"/>
    </source>
</evidence>
<feature type="region of interest" description="Disordered" evidence="2">
    <location>
        <begin position="86"/>
        <end position="126"/>
    </location>
</feature>
<feature type="compositionally biased region" description="Basic residues" evidence="2">
    <location>
        <begin position="109"/>
        <end position="125"/>
    </location>
</feature>